<accession>A0AAV7WA31</accession>
<organism evidence="1 2">
    <name type="scientific">Pleurodeles waltl</name>
    <name type="common">Iberian ribbed newt</name>
    <dbReference type="NCBI Taxonomy" id="8319"/>
    <lineage>
        <taxon>Eukaryota</taxon>
        <taxon>Metazoa</taxon>
        <taxon>Chordata</taxon>
        <taxon>Craniata</taxon>
        <taxon>Vertebrata</taxon>
        <taxon>Euteleostomi</taxon>
        <taxon>Amphibia</taxon>
        <taxon>Batrachia</taxon>
        <taxon>Caudata</taxon>
        <taxon>Salamandroidea</taxon>
        <taxon>Salamandridae</taxon>
        <taxon>Pleurodelinae</taxon>
        <taxon>Pleurodeles</taxon>
    </lineage>
</organism>
<dbReference type="EMBL" id="JANPWB010000002">
    <property type="protein sequence ID" value="KAJ1209841.1"/>
    <property type="molecule type" value="Genomic_DNA"/>
</dbReference>
<reference evidence="1" key="1">
    <citation type="journal article" date="2022" name="bioRxiv">
        <title>Sequencing and chromosome-scale assembly of the giantPleurodeles waltlgenome.</title>
        <authorList>
            <person name="Brown T."/>
            <person name="Elewa A."/>
            <person name="Iarovenko S."/>
            <person name="Subramanian E."/>
            <person name="Araus A.J."/>
            <person name="Petzold A."/>
            <person name="Susuki M."/>
            <person name="Suzuki K.-i.T."/>
            <person name="Hayashi T."/>
            <person name="Toyoda A."/>
            <person name="Oliveira C."/>
            <person name="Osipova E."/>
            <person name="Leigh N.D."/>
            <person name="Simon A."/>
            <person name="Yun M.H."/>
        </authorList>
    </citation>
    <scope>NUCLEOTIDE SEQUENCE</scope>
    <source>
        <strain evidence="1">20211129_DDA</strain>
        <tissue evidence="1">Liver</tissue>
    </source>
</reference>
<name>A0AAV7WA31_PLEWA</name>
<evidence type="ECO:0000313" key="1">
    <source>
        <dbReference type="EMBL" id="KAJ1209841.1"/>
    </source>
</evidence>
<evidence type="ECO:0000313" key="2">
    <source>
        <dbReference type="Proteomes" id="UP001066276"/>
    </source>
</evidence>
<proteinExistence type="predicted"/>
<protein>
    <recommendedName>
        <fullName evidence="3">Secreted protein</fullName>
    </recommendedName>
</protein>
<dbReference type="Proteomes" id="UP001066276">
    <property type="component" value="Chromosome 1_2"/>
</dbReference>
<sequence length="77" mass="8814">MVPLSRSVWRAVFIMYAGAGRVHRSPSPDKVERDGWVVRGRHGCWRAKQYLRLRLHGAWVLCTAGLPRRQCRVGLSS</sequence>
<comment type="caution">
    <text evidence="1">The sequence shown here is derived from an EMBL/GenBank/DDBJ whole genome shotgun (WGS) entry which is preliminary data.</text>
</comment>
<gene>
    <name evidence="1" type="ORF">NDU88_005213</name>
</gene>
<dbReference type="AlphaFoldDB" id="A0AAV7WA31"/>
<evidence type="ECO:0008006" key="3">
    <source>
        <dbReference type="Google" id="ProtNLM"/>
    </source>
</evidence>
<keyword evidence="2" id="KW-1185">Reference proteome</keyword>